<dbReference type="GO" id="GO:0020037">
    <property type="term" value="F:heme binding"/>
    <property type="evidence" value="ECO:0007669"/>
    <property type="project" value="InterPro"/>
</dbReference>
<keyword evidence="4" id="KW-0249">Electron transport</keyword>
<feature type="binding site" description="covalent" evidence="7">
    <location>
        <position position="143"/>
    </location>
    <ligand>
        <name>heme c</name>
        <dbReference type="ChEBI" id="CHEBI:61717"/>
    </ligand>
</feature>
<dbReference type="InterPro" id="IPR002321">
    <property type="entry name" value="Cyt_c_II"/>
</dbReference>
<dbReference type="GO" id="GO:0022900">
    <property type="term" value="P:electron transport chain"/>
    <property type="evidence" value="ECO:0007669"/>
    <property type="project" value="InterPro"/>
</dbReference>
<evidence type="ECO:0000256" key="5">
    <source>
        <dbReference type="ARBA" id="ARBA00023004"/>
    </source>
</evidence>
<dbReference type="Proteomes" id="UP000013047">
    <property type="component" value="Unassembled WGS sequence"/>
</dbReference>
<evidence type="ECO:0000256" key="4">
    <source>
        <dbReference type="ARBA" id="ARBA00022982"/>
    </source>
</evidence>
<dbReference type="GO" id="GO:0042597">
    <property type="term" value="C:periplasmic space"/>
    <property type="evidence" value="ECO:0007669"/>
    <property type="project" value="InterPro"/>
</dbReference>
<reference evidence="9 10" key="1">
    <citation type="submission" date="2012-09" db="EMBL/GenBank/DDBJ databases">
        <title>Draft Genome Sequences of 6 Strains from Genus Thauera.</title>
        <authorList>
            <person name="Liu B."/>
            <person name="Shapleigh J.P."/>
            <person name="Frostegard A.H."/>
        </authorList>
    </citation>
    <scope>NUCLEOTIDE SEQUENCE [LARGE SCALE GENOMIC DNA]</scope>
    <source>
        <strain evidence="9 10">B4P</strain>
    </source>
</reference>
<comment type="PTM">
    <text evidence="7">Binds 1 heme group per subunit.</text>
</comment>
<keyword evidence="5 6" id="KW-0408">Iron</keyword>
<evidence type="ECO:0000256" key="8">
    <source>
        <dbReference type="SAM" id="SignalP"/>
    </source>
</evidence>
<dbReference type="AlphaFoldDB" id="N6YPY5"/>
<accession>N6YPY5</accession>
<keyword evidence="3 6" id="KW-0479">Metal-binding</keyword>
<evidence type="ECO:0000313" key="10">
    <source>
        <dbReference type="Proteomes" id="UP000013047"/>
    </source>
</evidence>
<dbReference type="Pfam" id="PF01322">
    <property type="entry name" value="Cytochrom_C_2"/>
    <property type="match status" value="1"/>
</dbReference>
<keyword evidence="2 7" id="KW-0349">Heme</keyword>
<dbReference type="OrthoDB" id="5520910at2"/>
<dbReference type="GO" id="GO:0005506">
    <property type="term" value="F:iron ion binding"/>
    <property type="evidence" value="ECO:0007669"/>
    <property type="project" value="InterPro"/>
</dbReference>
<evidence type="ECO:0000256" key="1">
    <source>
        <dbReference type="ARBA" id="ARBA00022448"/>
    </source>
</evidence>
<keyword evidence="1" id="KW-0813">Transport</keyword>
<dbReference type="RefSeq" id="WP_004366746.1">
    <property type="nucleotide sequence ID" value="NZ_AMXF01000117.1"/>
</dbReference>
<evidence type="ECO:0000256" key="2">
    <source>
        <dbReference type="ARBA" id="ARBA00022617"/>
    </source>
</evidence>
<dbReference type="SUPFAM" id="SSF47175">
    <property type="entry name" value="Cytochromes"/>
    <property type="match status" value="1"/>
</dbReference>
<dbReference type="PIRSF" id="PIRSF000027">
    <property type="entry name" value="Cytc_c_prime"/>
    <property type="match status" value="1"/>
</dbReference>
<protein>
    <submittedName>
        <fullName evidence="9">Cytochrome C prime</fullName>
    </submittedName>
</protein>
<dbReference type="PROSITE" id="PS51257">
    <property type="entry name" value="PROKAR_LIPOPROTEIN"/>
    <property type="match status" value="1"/>
</dbReference>
<evidence type="ECO:0000256" key="3">
    <source>
        <dbReference type="ARBA" id="ARBA00022723"/>
    </source>
</evidence>
<feature type="chain" id="PRO_5004128609" evidence="8">
    <location>
        <begin position="22"/>
        <end position="152"/>
    </location>
</feature>
<feature type="signal peptide" evidence="8">
    <location>
        <begin position="1"/>
        <end position="21"/>
    </location>
</feature>
<dbReference type="InterPro" id="IPR010980">
    <property type="entry name" value="Cyt_c/b562"/>
</dbReference>
<comment type="caution">
    <text evidence="9">The sequence shown here is derived from an EMBL/GenBank/DDBJ whole genome shotgun (WGS) entry which is preliminary data.</text>
</comment>
<evidence type="ECO:0000256" key="6">
    <source>
        <dbReference type="PIRSR" id="PIRSR000027-1"/>
    </source>
</evidence>
<feature type="binding site" description="axial binding residue" evidence="6">
    <location>
        <position position="147"/>
    </location>
    <ligand>
        <name>heme c</name>
        <dbReference type="ChEBI" id="CHEBI:61717"/>
    </ligand>
    <ligandPart>
        <name>Fe</name>
        <dbReference type="ChEBI" id="CHEBI:18248"/>
    </ligandPart>
</feature>
<dbReference type="EMBL" id="AMXF01000117">
    <property type="protein sequence ID" value="ENO96326.1"/>
    <property type="molecule type" value="Genomic_DNA"/>
</dbReference>
<keyword evidence="8" id="KW-0732">Signal</keyword>
<sequence length="152" mass="17032">MPRPTALRPLLLALPAALLLACSSEPPDTHPDKPVTQRRDAFKAMLRSTEPMSTMLKDRRFDADRFASLADQLAAVRETPWKHFGADTNYPPTKARPAVWEKPDEFERRRSEFISATDRLLAAASARSEAQARSALAAVQDSCKACHNDFRR</sequence>
<dbReference type="PROSITE" id="PS51009">
    <property type="entry name" value="CYTCII"/>
    <property type="match status" value="1"/>
</dbReference>
<name>N6YPY5_9RHOO</name>
<dbReference type="GO" id="GO:0009055">
    <property type="term" value="F:electron transfer activity"/>
    <property type="evidence" value="ECO:0007669"/>
    <property type="project" value="InterPro"/>
</dbReference>
<dbReference type="InterPro" id="IPR012127">
    <property type="entry name" value="Cyt_c_prime"/>
</dbReference>
<gene>
    <name evidence="9" type="ORF">C667_14519</name>
</gene>
<feature type="binding site" description="covalent" evidence="7">
    <location>
        <position position="146"/>
    </location>
    <ligand>
        <name>heme c</name>
        <dbReference type="ChEBI" id="CHEBI:61717"/>
    </ligand>
</feature>
<dbReference type="Gene3D" id="1.20.120.10">
    <property type="entry name" value="Cytochrome c/b562"/>
    <property type="match status" value="1"/>
</dbReference>
<keyword evidence="10" id="KW-1185">Reference proteome</keyword>
<proteinExistence type="predicted"/>
<evidence type="ECO:0000256" key="7">
    <source>
        <dbReference type="PIRSR" id="PIRSR000027-2"/>
    </source>
</evidence>
<organism evidence="9 10">
    <name type="scientific">Thauera phenylacetica B4P</name>
    <dbReference type="NCBI Taxonomy" id="1234382"/>
    <lineage>
        <taxon>Bacteria</taxon>
        <taxon>Pseudomonadati</taxon>
        <taxon>Pseudomonadota</taxon>
        <taxon>Betaproteobacteria</taxon>
        <taxon>Rhodocyclales</taxon>
        <taxon>Zoogloeaceae</taxon>
        <taxon>Thauera</taxon>
    </lineage>
</organism>
<evidence type="ECO:0000313" key="9">
    <source>
        <dbReference type="EMBL" id="ENO96326.1"/>
    </source>
</evidence>